<feature type="compositionally biased region" description="Basic and acidic residues" evidence="16">
    <location>
        <begin position="1"/>
        <end position="26"/>
    </location>
</feature>
<sequence>MSKAPFKIERDGRTDEERERDNEMRKPAVQSPMDTFFPEDQANVPHEIKINMNAVDKLLGLNDPPVRDDKFEWKKLFGAVASGDITRLEGLEEYLDTYDKTLMSKDYQPEGKTVLMIALLNLKNEDNKIVEYLLSIAEKKNYLNELVTATRTDTCHKGQTALHIAIERRKKRFVKLLIEKGADVHAKACGTFFQPLSEQCFYFGELPLSLAACINQEDIVDLLMERADVRRTDTLGNSVLHALVMVADDKSDNIDFVTSMYDFILAKDAAMNPNMEKLEDIENSQGLTPIKLAAKLGKIGLLKHILHREFLQEECRHLSRKFTEWVYGPASGSVYDLDSVDTYKPNSVLEIVVYGSEIPNRLEMLQIEPLNKLLEDKWKRFAKWIFHGKLIVYLLYLIIFTAVSYHNHEEGTANPKGHLLRAGYAIVAFGSLYIIIVVLIDIRKKRPSLQAILIDGYSDLLFLLQAGLFLICMVLYFCGHQQYLAFLVLSLALSWVNLLYFSRGSKNMGIYNIMIQKIFLGDIMRFLLVYVVFVVGFSAALVTLLNNPTEGLHLDAANTNVTEGCNEPNFKTISCTILQLLKFTIGIGDLEFTEENKYKHAFYVLLISYIVLTYILLLNMLIALMSKSVEDMSEKSTNIWKLQRAITILDIERYASCLKKKFRSGLRRNLGNTERWFLRVEEVNWKNCERNLGIISEDPGKCNRIMQPESYREPSQQRPKVQAEEEALL</sequence>
<keyword evidence="4" id="KW-0109">Calcium transport</keyword>
<evidence type="ECO:0000256" key="7">
    <source>
        <dbReference type="ARBA" id="ARBA00022737"/>
    </source>
</evidence>
<evidence type="ECO:0000256" key="11">
    <source>
        <dbReference type="ARBA" id="ARBA00023065"/>
    </source>
</evidence>
<keyword evidence="10 15" id="KW-0040">ANK repeat</keyword>
<name>A0A9D3SCB9_9TELE</name>
<dbReference type="GO" id="GO:0005262">
    <property type="term" value="F:calcium channel activity"/>
    <property type="evidence" value="ECO:0007669"/>
    <property type="project" value="UniProtKB-KW"/>
</dbReference>
<proteinExistence type="predicted"/>
<feature type="transmembrane region" description="Helical" evidence="17">
    <location>
        <begin position="460"/>
        <end position="477"/>
    </location>
</feature>
<organism evidence="19 20">
    <name type="scientific">Hemibagrus wyckioides</name>
    <dbReference type="NCBI Taxonomy" id="337641"/>
    <lineage>
        <taxon>Eukaryota</taxon>
        <taxon>Metazoa</taxon>
        <taxon>Chordata</taxon>
        <taxon>Craniata</taxon>
        <taxon>Vertebrata</taxon>
        <taxon>Euteleostomi</taxon>
        <taxon>Actinopterygii</taxon>
        <taxon>Neopterygii</taxon>
        <taxon>Teleostei</taxon>
        <taxon>Ostariophysi</taxon>
        <taxon>Siluriformes</taxon>
        <taxon>Bagridae</taxon>
        <taxon>Hemibagrus</taxon>
    </lineage>
</organism>
<keyword evidence="2" id="KW-0813">Transport</keyword>
<evidence type="ECO:0000313" key="19">
    <source>
        <dbReference type="EMBL" id="KAG7314748.1"/>
    </source>
</evidence>
<feature type="transmembrane region" description="Helical" evidence="17">
    <location>
        <begin position="419"/>
        <end position="440"/>
    </location>
</feature>
<feature type="transmembrane region" description="Helical" evidence="17">
    <location>
        <begin position="390"/>
        <end position="407"/>
    </location>
</feature>
<keyword evidence="20" id="KW-1185">Reference proteome</keyword>
<dbReference type="PRINTS" id="PR01768">
    <property type="entry name" value="TRPVRECEPTOR"/>
</dbReference>
<evidence type="ECO:0000256" key="2">
    <source>
        <dbReference type="ARBA" id="ARBA00022448"/>
    </source>
</evidence>
<dbReference type="PANTHER" id="PTHR10582">
    <property type="entry name" value="TRANSIENT RECEPTOR POTENTIAL ION CHANNEL PROTEIN"/>
    <property type="match status" value="1"/>
</dbReference>
<dbReference type="Gene3D" id="1.10.287.70">
    <property type="match status" value="1"/>
</dbReference>
<feature type="repeat" description="ANK" evidence="15">
    <location>
        <begin position="157"/>
        <end position="189"/>
    </location>
</feature>
<evidence type="ECO:0000256" key="17">
    <source>
        <dbReference type="SAM" id="Phobius"/>
    </source>
</evidence>
<dbReference type="InterPro" id="IPR005821">
    <property type="entry name" value="Ion_trans_dom"/>
</dbReference>
<feature type="region of interest" description="Disordered" evidence="16">
    <location>
        <begin position="710"/>
        <end position="729"/>
    </location>
</feature>
<keyword evidence="11" id="KW-0406">Ion transport</keyword>
<dbReference type="OrthoDB" id="533508at2759"/>
<protein>
    <recommendedName>
        <fullName evidence="18">Ion transport domain-containing protein</fullName>
    </recommendedName>
</protein>
<evidence type="ECO:0000256" key="14">
    <source>
        <dbReference type="ARBA" id="ARBA00036634"/>
    </source>
</evidence>
<evidence type="ECO:0000313" key="20">
    <source>
        <dbReference type="Proteomes" id="UP000824219"/>
    </source>
</evidence>
<dbReference type="Pfam" id="PF12796">
    <property type="entry name" value="Ank_2"/>
    <property type="match status" value="1"/>
</dbReference>
<keyword evidence="3" id="KW-1003">Cell membrane</keyword>
<comment type="catalytic activity">
    <reaction evidence="14">
        <text>Ca(2+)(in) = Ca(2+)(out)</text>
        <dbReference type="Rhea" id="RHEA:29671"/>
        <dbReference type="ChEBI" id="CHEBI:29108"/>
    </reaction>
</comment>
<dbReference type="InterPro" id="IPR036770">
    <property type="entry name" value="Ankyrin_rpt-contain_sf"/>
</dbReference>
<evidence type="ECO:0000256" key="3">
    <source>
        <dbReference type="ARBA" id="ARBA00022475"/>
    </source>
</evidence>
<evidence type="ECO:0000256" key="13">
    <source>
        <dbReference type="ARBA" id="ARBA00023303"/>
    </source>
</evidence>
<dbReference type="SUPFAM" id="SSF48403">
    <property type="entry name" value="Ankyrin repeat"/>
    <property type="match status" value="1"/>
</dbReference>
<evidence type="ECO:0000259" key="18">
    <source>
        <dbReference type="Pfam" id="PF00520"/>
    </source>
</evidence>
<evidence type="ECO:0000256" key="8">
    <source>
        <dbReference type="ARBA" id="ARBA00022837"/>
    </source>
</evidence>
<evidence type="ECO:0000256" key="12">
    <source>
        <dbReference type="ARBA" id="ARBA00023136"/>
    </source>
</evidence>
<keyword evidence="8" id="KW-0106">Calcium</keyword>
<keyword evidence="9 17" id="KW-1133">Transmembrane helix</keyword>
<evidence type="ECO:0000256" key="5">
    <source>
        <dbReference type="ARBA" id="ARBA00022673"/>
    </source>
</evidence>
<keyword evidence="5" id="KW-0107">Calcium channel</keyword>
<evidence type="ECO:0000256" key="16">
    <source>
        <dbReference type="SAM" id="MobiDB-lite"/>
    </source>
</evidence>
<dbReference type="PROSITE" id="PS50088">
    <property type="entry name" value="ANK_REPEAT"/>
    <property type="match status" value="1"/>
</dbReference>
<reference evidence="19 20" key="1">
    <citation type="submission" date="2021-06" db="EMBL/GenBank/DDBJ databases">
        <title>Chromosome-level genome assembly of the red-tail catfish (Hemibagrus wyckioides).</title>
        <authorList>
            <person name="Shao F."/>
        </authorList>
    </citation>
    <scope>NUCLEOTIDE SEQUENCE [LARGE SCALE GENOMIC DNA]</scope>
    <source>
        <strain evidence="19">EC202008001</strain>
        <tissue evidence="19">Blood</tissue>
    </source>
</reference>
<comment type="subcellular location">
    <subcellularLocation>
        <location evidence="1">Cell membrane</location>
        <topology evidence="1">Multi-pass membrane protein</topology>
    </subcellularLocation>
</comment>
<dbReference type="GO" id="GO:0098703">
    <property type="term" value="P:calcium ion import across plasma membrane"/>
    <property type="evidence" value="ECO:0007669"/>
    <property type="project" value="TreeGrafter"/>
</dbReference>
<keyword evidence="13" id="KW-0407">Ion channel</keyword>
<gene>
    <name evidence="19" type="ORF">KOW79_022051</name>
</gene>
<evidence type="ECO:0000256" key="10">
    <source>
        <dbReference type="ARBA" id="ARBA00023043"/>
    </source>
</evidence>
<dbReference type="InterPro" id="IPR008347">
    <property type="entry name" value="TrpV1-4"/>
</dbReference>
<dbReference type="EMBL" id="JAHKSW010000028">
    <property type="protein sequence ID" value="KAG7314748.1"/>
    <property type="molecule type" value="Genomic_DNA"/>
</dbReference>
<evidence type="ECO:0000256" key="15">
    <source>
        <dbReference type="PROSITE-ProRule" id="PRU00023"/>
    </source>
</evidence>
<dbReference type="PROSITE" id="PS50297">
    <property type="entry name" value="ANK_REP_REGION"/>
    <property type="match status" value="1"/>
</dbReference>
<evidence type="ECO:0000256" key="9">
    <source>
        <dbReference type="ARBA" id="ARBA00022989"/>
    </source>
</evidence>
<feature type="transmembrane region" description="Helical" evidence="17">
    <location>
        <begin position="523"/>
        <end position="545"/>
    </location>
</feature>
<keyword evidence="7" id="KW-0677">Repeat</keyword>
<dbReference type="InterPro" id="IPR002110">
    <property type="entry name" value="Ankyrin_rpt"/>
</dbReference>
<evidence type="ECO:0000256" key="1">
    <source>
        <dbReference type="ARBA" id="ARBA00004651"/>
    </source>
</evidence>
<feature type="region of interest" description="Disordered" evidence="16">
    <location>
        <begin position="1"/>
        <end position="36"/>
    </location>
</feature>
<dbReference type="Pfam" id="PF00520">
    <property type="entry name" value="Ion_trans"/>
    <property type="match status" value="1"/>
</dbReference>
<dbReference type="Proteomes" id="UP000824219">
    <property type="component" value="Linkage Group LG28"/>
</dbReference>
<dbReference type="Gene3D" id="1.25.40.20">
    <property type="entry name" value="Ankyrin repeat-containing domain"/>
    <property type="match status" value="1"/>
</dbReference>
<dbReference type="InterPro" id="IPR024862">
    <property type="entry name" value="TRPV"/>
</dbReference>
<dbReference type="SMART" id="SM00248">
    <property type="entry name" value="ANK"/>
    <property type="match status" value="4"/>
</dbReference>
<dbReference type="NCBIfam" id="TIGR00870">
    <property type="entry name" value="trp"/>
    <property type="match status" value="1"/>
</dbReference>
<dbReference type="AlphaFoldDB" id="A0A9D3SCB9"/>
<feature type="domain" description="Ion transport" evidence="18">
    <location>
        <begin position="390"/>
        <end position="636"/>
    </location>
</feature>
<dbReference type="GO" id="GO:0005886">
    <property type="term" value="C:plasma membrane"/>
    <property type="evidence" value="ECO:0007669"/>
    <property type="project" value="UniProtKB-SubCell"/>
</dbReference>
<evidence type="ECO:0000256" key="6">
    <source>
        <dbReference type="ARBA" id="ARBA00022692"/>
    </source>
</evidence>
<feature type="transmembrane region" description="Helical" evidence="17">
    <location>
        <begin position="483"/>
        <end position="502"/>
    </location>
</feature>
<dbReference type="PANTHER" id="PTHR10582:SF5">
    <property type="entry name" value="TRANSIENT RECEPTOR POTENTIAL CATION CHANNEL SUBFAMILY V MEMBER 2"/>
    <property type="match status" value="1"/>
</dbReference>
<keyword evidence="6 17" id="KW-0812">Transmembrane</keyword>
<accession>A0A9D3SCB9</accession>
<feature type="transmembrane region" description="Helical" evidence="17">
    <location>
        <begin position="601"/>
        <end position="625"/>
    </location>
</feature>
<evidence type="ECO:0000256" key="4">
    <source>
        <dbReference type="ARBA" id="ARBA00022568"/>
    </source>
</evidence>
<keyword evidence="12 17" id="KW-0472">Membrane</keyword>
<comment type="caution">
    <text evidence="19">The sequence shown here is derived from an EMBL/GenBank/DDBJ whole genome shotgun (WGS) entry which is preliminary data.</text>
</comment>